<gene>
    <name evidence="2" type="ORF">SAMN05444484_1011013</name>
</gene>
<organism evidence="2 3">
    <name type="scientific">Flavobacterium chilense</name>
    <dbReference type="NCBI Taxonomy" id="946677"/>
    <lineage>
        <taxon>Bacteria</taxon>
        <taxon>Pseudomonadati</taxon>
        <taxon>Bacteroidota</taxon>
        <taxon>Flavobacteriia</taxon>
        <taxon>Flavobacteriales</taxon>
        <taxon>Flavobacteriaceae</taxon>
        <taxon>Flavobacterium</taxon>
    </lineage>
</organism>
<protein>
    <submittedName>
        <fullName evidence="2">Uncharacterized protein</fullName>
    </submittedName>
</protein>
<feature type="chain" id="PRO_5009923257" evidence="1">
    <location>
        <begin position="23"/>
        <end position="367"/>
    </location>
</feature>
<name>A0A1M6ZGK7_9FLAO</name>
<proteinExistence type="predicted"/>
<feature type="signal peptide" evidence="1">
    <location>
        <begin position="1"/>
        <end position="22"/>
    </location>
</feature>
<accession>A0A1M6ZGK7</accession>
<evidence type="ECO:0000313" key="2">
    <source>
        <dbReference type="EMBL" id="SHL29514.1"/>
    </source>
</evidence>
<reference evidence="3" key="1">
    <citation type="submission" date="2016-11" db="EMBL/GenBank/DDBJ databases">
        <authorList>
            <person name="Varghese N."/>
            <person name="Submissions S."/>
        </authorList>
    </citation>
    <scope>NUCLEOTIDE SEQUENCE [LARGE SCALE GENOMIC DNA]</scope>
    <source>
        <strain evidence="3">DSM 24724</strain>
    </source>
</reference>
<dbReference type="EMBL" id="FRBT01000001">
    <property type="protein sequence ID" value="SHL29514.1"/>
    <property type="molecule type" value="Genomic_DNA"/>
</dbReference>
<dbReference type="OrthoDB" id="2823799at2"/>
<evidence type="ECO:0000313" key="3">
    <source>
        <dbReference type="Proteomes" id="UP000184028"/>
    </source>
</evidence>
<dbReference type="STRING" id="946677.SAMN05444484_1011013"/>
<evidence type="ECO:0000256" key="1">
    <source>
        <dbReference type="SAM" id="SignalP"/>
    </source>
</evidence>
<dbReference type="RefSeq" id="WP_068841172.1">
    <property type="nucleotide sequence ID" value="NZ_FRBT01000001.1"/>
</dbReference>
<dbReference type="Proteomes" id="UP000184028">
    <property type="component" value="Unassembled WGS sequence"/>
</dbReference>
<keyword evidence="3" id="KW-1185">Reference proteome</keyword>
<sequence>MRTLKLVTLLIFTFISFSKLKAQTNQNDSIKLDYTKIYSLALDGNPRLALPLLEVDPTKKIAKKDLKFKTDFENRFKFEEDKSDFLETRKSKIDELLKIYRDYWRFSFLNKEKKTDTLIMKNVSNFLKTNFPPAKNLTLNADSINIYQKKYISDLGYHTTGFGKTGGLYDLLVWKTEKDTIYNLNYDGKETPVKVFFMDDFVTLGWSEYATLGRYYPAGWATKEALFCVKKSYDLKSEAFRVSYIGHEGRHFADYKLFPNLKGVGSADLEYRGKLTELSLYSQDGLYKRLQFFINNGNYDSENGHSIAAFCVIRDLSRYLFHNDYEKDLEKWKSIPSKKINKAAAKLLEENTKSLQKIPNVEKFIKQ</sequence>
<keyword evidence="1" id="KW-0732">Signal</keyword>
<dbReference type="AlphaFoldDB" id="A0A1M6ZGK7"/>